<reference evidence="2" key="1">
    <citation type="journal article" date="2020" name="BMC Genomics">
        <title>Correction to: Identification and distribution of gene clusters required for synthesis of sphingolipid metabolism inhibitors in diverse species of the filamentous fungus Fusarium.</title>
        <authorList>
            <person name="Kim H.S."/>
            <person name="Lohmar J.M."/>
            <person name="Busman M."/>
            <person name="Brown D.W."/>
            <person name="Naumann T.A."/>
            <person name="Divon H.H."/>
            <person name="Lysoe E."/>
            <person name="Uhlig S."/>
            <person name="Proctor R.H."/>
        </authorList>
    </citation>
    <scope>NUCLEOTIDE SEQUENCE</scope>
    <source>
        <strain evidence="2">NRRL 20472</strain>
    </source>
</reference>
<dbReference type="AlphaFoldDB" id="A0A8H4U4A4"/>
<evidence type="ECO:0000313" key="2">
    <source>
        <dbReference type="EMBL" id="KAF4969432.1"/>
    </source>
</evidence>
<feature type="region of interest" description="Disordered" evidence="1">
    <location>
        <begin position="689"/>
        <end position="709"/>
    </location>
</feature>
<feature type="region of interest" description="Disordered" evidence="1">
    <location>
        <begin position="471"/>
        <end position="509"/>
    </location>
</feature>
<gene>
    <name evidence="2" type="ORF">FSARC_3363</name>
</gene>
<feature type="compositionally biased region" description="Basic and acidic residues" evidence="1">
    <location>
        <begin position="471"/>
        <end position="487"/>
    </location>
</feature>
<proteinExistence type="predicted"/>
<keyword evidence="3" id="KW-1185">Reference proteome</keyword>
<name>A0A8H4U4A4_9HYPO</name>
<accession>A0A8H4U4A4</accession>
<evidence type="ECO:0000256" key="1">
    <source>
        <dbReference type="SAM" id="MobiDB-lite"/>
    </source>
</evidence>
<protein>
    <submittedName>
        <fullName evidence="2">Uncharacterized protein</fullName>
    </submittedName>
</protein>
<dbReference type="InterPro" id="IPR025332">
    <property type="entry name" value="DUF4238"/>
</dbReference>
<feature type="compositionally biased region" description="Basic and acidic residues" evidence="1">
    <location>
        <begin position="597"/>
        <end position="607"/>
    </location>
</feature>
<feature type="region of interest" description="Disordered" evidence="1">
    <location>
        <begin position="597"/>
        <end position="617"/>
    </location>
</feature>
<evidence type="ECO:0000313" key="3">
    <source>
        <dbReference type="Proteomes" id="UP000622797"/>
    </source>
</evidence>
<organism evidence="2 3">
    <name type="scientific">Fusarium sarcochroum</name>
    <dbReference type="NCBI Taxonomy" id="1208366"/>
    <lineage>
        <taxon>Eukaryota</taxon>
        <taxon>Fungi</taxon>
        <taxon>Dikarya</taxon>
        <taxon>Ascomycota</taxon>
        <taxon>Pezizomycotina</taxon>
        <taxon>Sordariomycetes</taxon>
        <taxon>Hypocreomycetidae</taxon>
        <taxon>Hypocreales</taxon>
        <taxon>Nectriaceae</taxon>
        <taxon>Fusarium</taxon>
        <taxon>Fusarium lateritium species complex</taxon>
    </lineage>
</organism>
<dbReference type="OrthoDB" id="5340163at2759"/>
<dbReference type="Proteomes" id="UP000622797">
    <property type="component" value="Unassembled WGS sequence"/>
</dbReference>
<reference evidence="2" key="2">
    <citation type="submission" date="2020-05" db="EMBL/GenBank/DDBJ databases">
        <authorList>
            <person name="Kim H.-S."/>
            <person name="Proctor R.H."/>
            <person name="Brown D.W."/>
        </authorList>
    </citation>
    <scope>NUCLEOTIDE SEQUENCE</scope>
    <source>
        <strain evidence="2">NRRL 20472</strain>
    </source>
</reference>
<dbReference type="EMBL" id="JABEXW010000162">
    <property type="protein sequence ID" value="KAF4969432.1"/>
    <property type="molecule type" value="Genomic_DNA"/>
</dbReference>
<dbReference type="Pfam" id="PF14022">
    <property type="entry name" value="DUF4238"/>
    <property type="match status" value="1"/>
</dbReference>
<comment type="caution">
    <text evidence="2">The sequence shown here is derived from an EMBL/GenBank/DDBJ whole genome shotgun (WGS) entry which is preliminary data.</text>
</comment>
<sequence length="743" mass="85794">MALVGTQYQHFIPQFILKSFSHPFVCPETPENKPKCKKKHHEKYKYPGDQVVNRLRLSPDGFTVDEHPVRRICGIADMYTDKKETAQLPRLLEIKFSALEGQASRIIRKIVTAHQACKDSVTLMRTERDILRKFLFLLIYRGPGHYRRFDHESIDDCHPSDQPSLKKYMDKHNLQRPIDAWLYSLSAIIDLDMDLRDEWAKQAYRSVYYGIAADFVEHIANYWVAICTPASEDQEFILTDTGYNVSEGPTVHYRDRETGEHAALGPSFHYFTTITPKLVIVVRSRHLPEPFEDANPEVKFERGLLRKMTTDLLFGKDTMSILEDMPVHKPFNNYSSIVDGRVTPKPGWDGKLRPNDEFSFPFFKVKTSHMRIINGLLLDHAFHGSIIVFDRKAVFLNLLQWYLEEPCEVGKNLAGQHHDARKEYVTQLAYFMENEGRKVKTNMTSWLGEHSIDLRRLREIGMEGARWTEEFSRERNSEIEGEHKDATDTGSNAQEYHDRRANPEPVQTSQEWQNEVMTKGAKHDSASIVPAEDLRASLAMFQVWMKKAELDFKDTLSTSNRLQVLLSDYQDRQPTTRFWLFLKQFRYAIWESDQNVEGKEHDPRSWDEASLGPEDGATRTTMRTAKQSEANAMMWERFITDVRKTRTPDPDFNLAELTAFLLRVGGEVYTVKSKLEELLRGMEERVPLNAKTRETSPGKAKKNQPAQAIQPAQTLRLPQEDTRAYFAAFVLGVTFPVPPGSHG</sequence>